<evidence type="ECO:0000313" key="3">
    <source>
        <dbReference type="Proteomes" id="UP001642409"/>
    </source>
</evidence>
<gene>
    <name evidence="2" type="ORF">HINF_LOCUS19267</name>
    <name evidence="1" type="ORF">HINF_LOCUS45209</name>
</gene>
<name>A0AA86UIY1_9EUKA</name>
<reference evidence="1" key="1">
    <citation type="submission" date="2023-06" db="EMBL/GenBank/DDBJ databases">
        <authorList>
            <person name="Kurt Z."/>
        </authorList>
    </citation>
    <scope>NUCLEOTIDE SEQUENCE</scope>
</reference>
<dbReference type="Proteomes" id="UP001642409">
    <property type="component" value="Unassembled WGS sequence"/>
</dbReference>
<protein>
    <submittedName>
        <fullName evidence="2">Hypothetical_protein</fullName>
    </submittedName>
</protein>
<comment type="caution">
    <text evidence="1">The sequence shown here is derived from an EMBL/GenBank/DDBJ whole genome shotgun (WGS) entry which is preliminary data.</text>
</comment>
<dbReference type="AlphaFoldDB" id="A0AA86UIY1"/>
<evidence type="ECO:0000313" key="1">
    <source>
        <dbReference type="EMBL" id="CAI9957564.1"/>
    </source>
</evidence>
<organism evidence="1">
    <name type="scientific">Hexamita inflata</name>
    <dbReference type="NCBI Taxonomy" id="28002"/>
    <lineage>
        <taxon>Eukaryota</taxon>
        <taxon>Metamonada</taxon>
        <taxon>Diplomonadida</taxon>
        <taxon>Hexamitidae</taxon>
        <taxon>Hexamitinae</taxon>
        <taxon>Hexamita</taxon>
    </lineage>
</organism>
<sequence length="127" mass="14621">MLSLSTSLFCQKRRRISGEQAEAAFNDDWLYDHSRLTHPLVQIIASQPIQGTQSSLTVMSTSQEYWKRLSISSSLSSIQCLQINIRDLYLGEQGLEQQNIFDVSSIYSPWLKKLDNQIRRRGVLKDN</sequence>
<proteinExistence type="predicted"/>
<dbReference type="EMBL" id="CAXDID020000050">
    <property type="protein sequence ID" value="CAL6005224.1"/>
    <property type="molecule type" value="Genomic_DNA"/>
</dbReference>
<keyword evidence="3" id="KW-1185">Reference proteome</keyword>
<dbReference type="EMBL" id="CATOUU010000889">
    <property type="protein sequence ID" value="CAI9957564.1"/>
    <property type="molecule type" value="Genomic_DNA"/>
</dbReference>
<accession>A0AA86UIY1</accession>
<reference evidence="2 3" key="2">
    <citation type="submission" date="2024-07" db="EMBL/GenBank/DDBJ databases">
        <authorList>
            <person name="Akdeniz Z."/>
        </authorList>
    </citation>
    <scope>NUCLEOTIDE SEQUENCE [LARGE SCALE GENOMIC DNA]</scope>
</reference>
<evidence type="ECO:0000313" key="2">
    <source>
        <dbReference type="EMBL" id="CAL6005224.1"/>
    </source>
</evidence>